<reference evidence="2" key="1">
    <citation type="submission" date="2023-02" db="EMBL/GenBank/DDBJ databases">
        <title>Kitasatospora phosalacinea NBRC 14627.</title>
        <authorList>
            <person name="Ichikawa N."/>
            <person name="Sato H."/>
            <person name="Tonouchi N."/>
        </authorList>
    </citation>
    <scope>NUCLEOTIDE SEQUENCE</scope>
    <source>
        <strain evidence="2">NBRC 14627</strain>
    </source>
</reference>
<dbReference type="SUPFAM" id="SSF53335">
    <property type="entry name" value="S-adenosyl-L-methionine-dependent methyltransferases"/>
    <property type="match status" value="1"/>
</dbReference>
<dbReference type="SUPFAM" id="SSF56801">
    <property type="entry name" value="Acetyl-CoA synthetase-like"/>
    <property type="match status" value="1"/>
</dbReference>
<accession>A0A9W6QDC7</accession>
<dbReference type="InterPro" id="IPR042099">
    <property type="entry name" value="ANL_N_sf"/>
</dbReference>
<dbReference type="CDD" id="cd02440">
    <property type="entry name" value="AdoMet_MTases"/>
    <property type="match status" value="1"/>
</dbReference>
<evidence type="ECO:0000313" key="2">
    <source>
        <dbReference type="EMBL" id="GLW72906.1"/>
    </source>
</evidence>
<dbReference type="Gene3D" id="3.40.50.12780">
    <property type="entry name" value="N-terminal domain of ligase-like"/>
    <property type="match status" value="1"/>
</dbReference>
<dbReference type="Gene3D" id="3.40.50.150">
    <property type="entry name" value="Vaccinia Virus protein VP39"/>
    <property type="match status" value="1"/>
</dbReference>
<evidence type="ECO:0000259" key="1">
    <source>
        <dbReference type="Pfam" id="PF08242"/>
    </source>
</evidence>
<dbReference type="Proteomes" id="UP001165041">
    <property type="component" value="Unassembled WGS sequence"/>
</dbReference>
<organism evidence="2 3">
    <name type="scientific">Kitasatospora phosalacinea</name>
    <dbReference type="NCBI Taxonomy" id="2065"/>
    <lineage>
        <taxon>Bacteria</taxon>
        <taxon>Bacillati</taxon>
        <taxon>Actinomycetota</taxon>
        <taxon>Actinomycetes</taxon>
        <taxon>Kitasatosporales</taxon>
        <taxon>Streptomycetaceae</taxon>
        <taxon>Kitasatospora</taxon>
    </lineage>
</organism>
<protein>
    <recommendedName>
        <fullName evidence="1">Methyltransferase type 12 domain-containing protein</fullName>
    </recommendedName>
</protein>
<sequence>MDSVPPLVLALRGLAERPALIGPDGRPVSGAALLTGTVPADALSQALAARVRAARAATREEDPQEQRLRYWASVLGPSPIRHTVLLPPAGLGVELALATLLAGGTVVCGDPDRPPADLLAELARSRSTHLSLPSELLWRMSESADLPTEDLGELRRVLHIGPEPRQQDVYAAVEALGAVVAHVREPCSDAEASGTALREVVTAATDAAWKQLIGVTTDQVRAFTERLDAAVLASMLLALRRDGVFAEPGRGHPLAEVLRAARVAPAHHRLVERWLEELTARGLTARHGDLFRAERRVDTSDVARAWRSAADAWTGSLGSATVIDHLRSSAERLPALLSGEERAVSLLLPKGSLRVVEALAARTAAGRYRATVLGAALRRIAAGHRGPGPLRVLEVGAGVGTATDAVLRALAAAGRPGTGAEYLCTDPSDLLLAAVRARVGRHPRLGFELFDPHRPGPGPAAGPFDVVVSDGVLGSAADPDPAARRLAGLLAPGGWLLLTEPVRTRLEFLVSGAFLPRLPPGDARTGPGAPAPGAARWRTALARAGLRTVSAVTGDDHPVTLLGDQLFAARAGV</sequence>
<dbReference type="Pfam" id="PF08242">
    <property type="entry name" value="Methyltransf_12"/>
    <property type="match status" value="1"/>
</dbReference>
<dbReference type="InterPro" id="IPR013217">
    <property type="entry name" value="Methyltransf_12"/>
</dbReference>
<comment type="caution">
    <text evidence="2">The sequence shown here is derived from an EMBL/GenBank/DDBJ whole genome shotgun (WGS) entry which is preliminary data.</text>
</comment>
<evidence type="ECO:0000313" key="3">
    <source>
        <dbReference type="Proteomes" id="UP001165041"/>
    </source>
</evidence>
<dbReference type="AlphaFoldDB" id="A0A9W6QDC7"/>
<feature type="domain" description="Methyltransferase type 12" evidence="1">
    <location>
        <begin position="393"/>
        <end position="496"/>
    </location>
</feature>
<proteinExistence type="predicted"/>
<dbReference type="EMBL" id="BSSA01000020">
    <property type="protein sequence ID" value="GLW72906.1"/>
    <property type="molecule type" value="Genomic_DNA"/>
</dbReference>
<gene>
    <name evidence="2" type="ORF">Kpho02_52050</name>
</gene>
<dbReference type="RefSeq" id="WP_285738579.1">
    <property type="nucleotide sequence ID" value="NZ_BSSA01000020.1"/>
</dbReference>
<name>A0A9W6QDC7_9ACTN</name>
<dbReference type="InterPro" id="IPR029063">
    <property type="entry name" value="SAM-dependent_MTases_sf"/>
</dbReference>